<keyword evidence="2" id="KW-0472">Membrane</keyword>
<evidence type="ECO:0000313" key="3">
    <source>
        <dbReference type="EMBL" id="MBC3178942.1"/>
    </source>
</evidence>
<name>A0A7H0JZP8_9CORY</name>
<protein>
    <submittedName>
        <fullName evidence="4">Uncharacterized protein</fullName>
    </submittedName>
</protein>
<feature type="transmembrane region" description="Helical" evidence="2">
    <location>
        <begin position="26"/>
        <end position="47"/>
    </location>
</feature>
<dbReference type="Proteomes" id="UP000516235">
    <property type="component" value="Chromosome"/>
</dbReference>
<dbReference type="KEGG" id="cluj:IAU68_01615"/>
<reference evidence="5 6" key="1">
    <citation type="submission" date="2020-08" db="EMBL/GenBank/DDBJ databases">
        <title>novel species in genus Corynebacterium.</title>
        <authorList>
            <person name="Zhang G."/>
        </authorList>
    </citation>
    <scope>NUCLEOTIDE SEQUENCE [LARGE SCALE GENOMIC DNA]</scope>
    <source>
        <strain evidence="5 6">zg-917</strain>
        <strain evidence="4">Zg-917</strain>
    </source>
</reference>
<dbReference type="EMBL" id="JACMYE010000005">
    <property type="protein sequence ID" value="MBC3178942.1"/>
    <property type="molecule type" value="Genomic_DNA"/>
</dbReference>
<evidence type="ECO:0000313" key="6">
    <source>
        <dbReference type="Proteomes" id="UP000642876"/>
    </source>
</evidence>
<dbReference type="AlphaFoldDB" id="A0A7H0JZP8"/>
<accession>A0A7H0JZP8</accession>
<feature type="region of interest" description="Disordered" evidence="1">
    <location>
        <begin position="174"/>
        <end position="214"/>
    </location>
</feature>
<keyword evidence="2" id="KW-0812">Transmembrane</keyword>
<sequence length="214" mass="23387">MTEPTNARPVGPHPGDEPLGNPISRWLAVLTSLLLIALAGIGARDLWYNYYENESPSDSWLGQTFEFLGTFTSEILAVVIACALILLGLWLIVVSFTRRPRRFVRVNSPVSIWTRPVDIARKSTRTVHGDLGGEQVRSKATRKAVKVEVADDGSGPALQERITRSLNNELKSLANPPAVSVKMTPKPAPQQPQPAPQAPSTGTQPEPHTMEVPR</sequence>
<proteinExistence type="predicted"/>
<dbReference type="EMBL" id="CP061032">
    <property type="protein sequence ID" value="QNP90514.1"/>
    <property type="molecule type" value="Genomic_DNA"/>
</dbReference>
<evidence type="ECO:0000313" key="4">
    <source>
        <dbReference type="EMBL" id="QNP90514.1"/>
    </source>
</evidence>
<evidence type="ECO:0000313" key="5">
    <source>
        <dbReference type="Proteomes" id="UP000516235"/>
    </source>
</evidence>
<gene>
    <name evidence="3" type="ORF">H7348_06420</name>
    <name evidence="4" type="ORF">IAU68_01615</name>
</gene>
<keyword evidence="2" id="KW-1133">Transmembrane helix</keyword>
<dbReference type="Proteomes" id="UP000642876">
    <property type="component" value="Unassembled WGS sequence"/>
</dbReference>
<evidence type="ECO:0000256" key="1">
    <source>
        <dbReference type="SAM" id="MobiDB-lite"/>
    </source>
</evidence>
<feature type="compositionally biased region" description="Pro residues" evidence="1">
    <location>
        <begin position="186"/>
        <end position="197"/>
    </location>
</feature>
<feature type="transmembrane region" description="Helical" evidence="2">
    <location>
        <begin position="67"/>
        <end position="93"/>
    </location>
</feature>
<organism evidence="4 5">
    <name type="scientific">Corynebacterium lujinxingii</name>
    <dbReference type="NCBI Taxonomy" id="2763010"/>
    <lineage>
        <taxon>Bacteria</taxon>
        <taxon>Bacillati</taxon>
        <taxon>Actinomycetota</taxon>
        <taxon>Actinomycetes</taxon>
        <taxon>Mycobacteriales</taxon>
        <taxon>Corynebacteriaceae</taxon>
        <taxon>Corynebacterium</taxon>
    </lineage>
</organism>
<evidence type="ECO:0000256" key="2">
    <source>
        <dbReference type="SAM" id="Phobius"/>
    </source>
</evidence>
<keyword evidence="6" id="KW-1185">Reference proteome</keyword>
<dbReference type="RefSeq" id="WP_171194358.1">
    <property type="nucleotide sequence ID" value="NZ_CP061032.1"/>
</dbReference>